<protein>
    <recommendedName>
        <fullName evidence="3">FtsK domain-containing protein</fullName>
    </recommendedName>
</protein>
<reference evidence="1" key="1">
    <citation type="submission" date="2015-07" db="EMBL/GenBank/DDBJ databases">
        <title>Draft Genome Sequences of Anaerolinea thermolimosa IMO-1, Bellilinea caldifistulae GOMI-1, Leptolinea tardivitalis YMTK-2, Levilinea saccharolytica KIBI-1,Longilinea arvoryzae KOME-1, Previously Described as Members of the Anaerolineaceae (Chloroflexi).</title>
        <authorList>
            <person name="Sekiguchi Y."/>
            <person name="Ohashi A."/>
            <person name="Matsuura N."/>
            <person name="Tourlousse M.D."/>
        </authorList>
    </citation>
    <scope>NUCLEOTIDE SEQUENCE [LARGE SCALE GENOMIC DNA]</scope>
    <source>
        <strain evidence="1">KOME-1</strain>
    </source>
</reference>
<accession>A0A0S7BI49</accession>
<dbReference type="Gene3D" id="3.40.50.300">
    <property type="entry name" value="P-loop containing nucleotide triphosphate hydrolases"/>
    <property type="match status" value="1"/>
</dbReference>
<evidence type="ECO:0000313" key="1">
    <source>
        <dbReference type="EMBL" id="GAP15421.1"/>
    </source>
</evidence>
<proteinExistence type="predicted"/>
<keyword evidence="2" id="KW-1185">Reference proteome</keyword>
<dbReference type="RefSeq" id="WP_075074601.1">
    <property type="nucleotide sequence ID" value="NZ_DF967972.1"/>
</dbReference>
<evidence type="ECO:0000313" key="2">
    <source>
        <dbReference type="Proteomes" id="UP000055060"/>
    </source>
</evidence>
<dbReference type="InterPro" id="IPR027417">
    <property type="entry name" value="P-loop_NTPase"/>
</dbReference>
<sequence>MAVQNLPQIKGKTIRPLNFQVAPVVEIANPFATLSLEEILQRHPYLPESTAVLGVCEDGLPILLDLTDPNPGSVLVGSTHIEGSTRLLQTALLSTLICTTANDLNILVVSRDPSAWQPFQALAGQHILEILPVFDRASGPAILRFSRILDQRMNGRTRGGIHLLLVDDIDYLNRVDFDVQINFQWFAKEGARHRMWTLAAIQPEKVEQNDPFIGAFRTRILGYVNDPFHSTWLANTRPPDTGSFHPTQQFCVRIQRNWMNFWLPGR</sequence>
<name>A0A0S7BI49_9CHLR</name>
<organism evidence="1">
    <name type="scientific">Longilinea arvoryzae</name>
    <dbReference type="NCBI Taxonomy" id="360412"/>
    <lineage>
        <taxon>Bacteria</taxon>
        <taxon>Bacillati</taxon>
        <taxon>Chloroflexota</taxon>
        <taxon>Anaerolineae</taxon>
        <taxon>Anaerolineales</taxon>
        <taxon>Anaerolineaceae</taxon>
        <taxon>Longilinea</taxon>
    </lineage>
</organism>
<dbReference type="AlphaFoldDB" id="A0A0S7BI49"/>
<dbReference type="Proteomes" id="UP000055060">
    <property type="component" value="Unassembled WGS sequence"/>
</dbReference>
<dbReference type="EMBL" id="DF967972">
    <property type="protein sequence ID" value="GAP15421.1"/>
    <property type="molecule type" value="Genomic_DNA"/>
</dbReference>
<dbReference type="OrthoDB" id="165371at2"/>
<evidence type="ECO:0008006" key="3">
    <source>
        <dbReference type="Google" id="ProtNLM"/>
    </source>
</evidence>
<dbReference type="STRING" id="360412.LARV_03207"/>
<gene>
    <name evidence="1" type="ORF">LARV_03207</name>
</gene>